<sequence length="300" mass="31218">MSAATSLDLRASAPGPSAVLNSTRADLLRLRKWPAVWVTIGAWLALNAMFAYLFNYVTYSSGTTNFSTQGESRAELLAGLLPSGLPATLPQGMPLFGGAIMMVLGAIIAGNGYGWGTWKTVLTQGPSRTSTLAGSLSATTVLIAGVALATLVTDYAMSLAVALAESRSTALPGLGDLAQSVGVAFLVMEMWAMAGYLLGTLARSPAVSVGLGLVWGLVIEQLLRGVGGSLAWVDTFTHFLPGTSAGSLVGQMVGVDPGTPDATPGLLDALSYDRALLMVVAYLVLLPTLTWWLVRRRDVV</sequence>
<keyword evidence="1" id="KW-0472">Membrane</keyword>
<reference evidence="2 3" key="1">
    <citation type="submission" date="2018-11" db="EMBL/GenBank/DDBJ databases">
        <authorList>
            <person name="Li F."/>
        </authorList>
    </citation>
    <scope>NUCLEOTIDE SEQUENCE [LARGE SCALE GENOMIC DNA]</scope>
    <source>
        <strain evidence="2 3">Gsoil 818</strain>
    </source>
</reference>
<dbReference type="EMBL" id="RJSF01000003">
    <property type="protein sequence ID" value="RNM17510.1"/>
    <property type="molecule type" value="Genomic_DNA"/>
</dbReference>
<dbReference type="PANTHER" id="PTHR37305">
    <property type="entry name" value="INTEGRAL MEMBRANE PROTEIN-RELATED"/>
    <property type="match status" value="1"/>
</dbReference>
<feature type="transmembrane region" description="Helical" evidence="1">
    <location>
        <begin position="205"/>
        <end position="223"/>
    </location>
</feature>
<keyword evidence="1" id="KW-0812">Transmembrane</keyword>
<dbReference type="RefSeq" id="WP_123221128.1">
    <property type="nucleotide sequence ID" value="NZ_RJSF01000003.1"/>
</dbReference>
<comment type="caution">
    <text evidence="2">The sequence shown here is derived from an EMBL/GenBank/DDBJ whole genome shotgun (WGS) entry which is preliminary data.</text>
</comment>
<feature type="transmembrane region" description="Helical" evidence="1">
    <location>
        <begin position="136"/>
        <end position="157"/>
    </location>
</feature>
<feature type="transmembrane region" description="Helical" evidence="1">
    <location>
        <begin position="275"/>
        <end position="294"/>
    </location>
</feature>
<accession>A0A3N0GZD0</accession>
<feature type="transmembrane region" description="Helical" evidence="1">
    <location>
        <begin position="34"/>
        <end position="54"/>
    </location>
</feature>
<gene>
    <name evidence="2" type="ORF">EFL26_01635</name>
</gene>
<evidence type="ECO:0000256" key="1">
    <source>
        <dbReference type="SAM" id="Phobius"/>
    </source>
</evidence>
<dbReference type="Proteomes" id="UP000279994">
    <property type="component" value="Unassembled WGS sequence"/>
</dbReference>
<dbReference type="PANTHER" id="PTHR37305:SF1">
    <property type="entry name" value="MEMBRANE PROTEIN"/>
    <property type="match status" value="1"/>
</dbReference>
<evidence type="ECO:0000313" key="2">
    <source>
        <dbReference type="EMBL" id="RNM17510.1"/>
    </source>
</evidence>
<dbReference type="AlphaFoldDB" id="A0A3N0GZD0"/>
<keyword evidence="3" id="KW-1185">Reference proteome</keyword>
<feature type="transmembrane region" description="Helical" evidence="1">
    <location>
        <begin position="95"/>
        <end position="115"/>
    </location>
</feature>
<keyword evidence="1" id="KW-1133">Transmembrane helix</keyword>
<proteinExistence type="predicted"/>
<organism evidence="2 3">
    <name type="scientific">Nocardioides pocheonensis</name>
    <dbReference type="NCBI Taxonomy" id="661485"/>
    <lineage>
        <taxon>Bacteria</taxon>
        <taxon>Bacillati</taxon>
        <taxon>Actinomycetota</taxon>
        <taxon>Actinomycetes</taxon>
        <taxon>Propionibacteriales</taxon>
        <taxon>Nocardioidaceae</taxon>
        <taxon>Nocardioides</taxon>
    </lineage>
</organism>
<name>A0A3N0GZD0_9ACTN</name>
<dbReference type="OrthoDB" id="3376858at2"/>
<evidence type="ECO:0000313" key="3">
    <source>
        <dbReference type="Proteomes" id="UP000279994"/>
    </source>
</evidence>
<protein>
    <submittedName>
        <fullName evidence="2">ABC transporter permease</fullName>
    </submittedName>
</protein>
<feature type="transmembrane region" description="Helical" evidence="1">
    <location>
        <begin position="177"/>
        <end position="198"/>
    </location>
</feature>